<proteinExistence type="predicted"/>
<organism evidence="1 2">
    <name type="scientific">Nosema granulosis</name>
    <dbReference type="NCBI Taxonomy" id="83296"/>
    <lineage>
        <taxon>Eukaryota</taxon>
        <taxon>Fungi</taxon>
        <taxon>Fungi incertae sedis</taxon>
        <taxon>Microsporidia</taxon>
        <taxon>Nosematidae</taxon>
        <taxon>Nosema</taxon>
    </lineage>
</organism>
<dbReference type="Gene3D" id="2.40.70.10">
    <property type="entry name" value="Acid Proteases"/>
    <property type="match status" value="1"/>
</dbReference>
<sequence length="198" mass="22668">MYCKYHKPTLHSTEDCRVLARKREQERTYVNPRNFVLKESDMGANLLQLGGTIAGIPTKFTIDTGATKNYIGEKFVTEYRLKTTETEPSEVIYGNGEVCQSTKQIDTVIEYFADKRMNVPVSLAVIINLPEEITLGNPFLKERGAVINFTEYTLKIDDREYRLDCQEITDWRNSPDYQLLCKADGPTDTPIKKALRTI</sequence>
<reference evidence="1 2" key="1">
    <citation type="journal article" date="2020" name="Genome Biol. Evol.">
        <title>Comparative genomics of strictly vertically transmitted, feminizing microsporidia endosymbionts of amphipod crustaceans.</title>
        <authorList>
            <person name="Cormier A."/>
            <person name="Chebbi M.A."/>
            <person name="Giraud I."/>
            <person name="Wattier R."/>
            <person name="Teixeira M."/>
            <person name="Gilbert C."/>
            <person name="Rigaud T."/>
            <person name="Cordaux R."/>
        </authorList>
    </citation>
    <scope>NUCLEOTIDE SEQUENCE [LARGE SCALE GENOMIC DNA]</scope>
    <source>
        <strain evidence="1 2">Ou3-Ou53</strain>
    </source>
</reference>
<dbReference type="Pfam" id="PF13975">
    <property type="entry name" value="gag-asp_proteas"/>
    <property type="match status" value="1"/>
</dbReference>
<evidence type="ECO:0008006" key="3">
    <source>
        <dbReference type="Google" id="ProtNLM"/>
    </source>
</evidence>
<evidence type="ECO:0000313" key="2">
    <source>
        <dbReference type="Proteomes" id="UP000740883"/>
    </source>
</evidence>
<dbReference type="SUPFAM" id="SSF50630">
    <property type="entry name" value="Acid proteases"/>
    <property type="match status" value="1"/>
</dbReference>
<dbReference type="Proteomes" id="UP000740883">
    <property type="component" value="Unassembled WGS sequence"/>
</dbReference>
<comment type="caution">
    <text evidence="1">The sequence shown here is derived from an EMBL/GenBank/DDBJ whole genome shotgun (WGS) entry which is preliminary data.</text>
</comment>
<dbReference type="InterPro" id="IPR021109">
    <property type="entry name" value="Peptidase_aspartic_dom_sf"/>
</dbReference>
<keyword evidence="2" id="KW-1185">Reference proteome</keyword>
<name>A0A9P6KX75_9MICR</name>
<dbReference type="EMBL" id="SBJO01000483">
    <property type="protein sequence ID" value="KAF9760901.1"/>
    <property type="molecule type" value="Genomic_DNA"/>
</dbReference>
<protein>
    <recommendedName>
        <fullName evidence="3">Pol polyprotein</fullName>
    </recommendedName>
</protein>
<gene>
    <name evidence="1" type="ORF">NGRA_2967</name>
</gene>
<dbReference type="CDD" id="cd00303">
    <property type="entry name" value="retropepsin_like"/>
    <property type="match status" value="1"/>
</dbReference>
<dbReference type="AlphaFoldDB" id="A0A9P6KX75"/>
<evidence type="ECO:0000313" key="1">
    <source>
        <dbReference type="EMBL" id="KAF9760901.1"/>
    </source>
</evidence>
<accession>A0A9P6KX75</accession>